<name>A0ABS8MPN2_9FLAO</name>
<accession>A0ABS8MPN2</accession>
<comment type="caution">
    <text evidence="1">The sequence shown here is derived from an EMBL/GenBank/DDBJ whole genome shotgun (WGS) entry which is preliminary data.</text>
</comment>
<evidence type="ECO:0000313" key="1">
    <source>
        <dbReference type="EMBL" id="MCC9070724.1"/>
    </source>
</evidence>
<dbReference type="RefSeq" id="WP_229987394.1">
    <property type="nucleotide sequence ID" value="NZ_JAJJMO010000001.1"/>
</dbReference>
<reference evidence="1" key="1">
    <citation type="submission" date="2021-11" db="EMBL/GenBank/DDBJ databases">
        <title>Description of novel Flavobacterium species.</title>
        <authorList>
            <person name="Saticioglu I.B."/>
            <person name="Ay H."/>
            <person name="Altun S."/>
            <person name="Duman M."/>
        </authorList>
    </citation>
    <scope>NUCLEOTIDE SEQUENCE</scope>
    <source>
        <strain evidence="1">F-65</strain>
    </source>
</reference>
<dbReference type="Proteomes" id="UP001430919">
    <property type="component" value="Unassembled WGS sequence"/>
</dbReference>
<proteinExistence type="predicted"/>
<protein>
    <recommendedName>
        <fullName evidence="3">Lipoprotein</fullName>
    </recommendedName>
</protein>
<evidence type="ECO:0000313" key="2">
    <source>
        <dbReference type="Proteomes" id="UP001430919"/>
    </source>
</evidence>
<organism evidence="1 2">
    <name type="scientific">Flavobacterium pisciphilum</name>
    <dbReference type="NCBI Taxonomy" id="2893755"/>
    <lineage>
        <taxon>Bacteria</taxon>
        <taxon>Pseudomonadati</taxon>
        <taxon>Bacteroidota</taxon>
        <taxon>Flavobacteriia</taxon>
        <taxon>Flavobacteriales</taxon>
        <taxon>Flavobacteriaceae</taxon>
        <taxon>Flavobacterium</taxon>
    </lineage>
</organism>
<keyword evidence="2" id="KW-1185">Reference proteome</keyword>
<dbReference type="PROSITE" id="PS51257">
    <property type="entry name" value="PROKAR_LIPOPROTEIN"/>
    <property type="match status" value="1"/>
</dbReference>
<dbReference type="EMBL" id="JAJJMO010000001">
    <property type="protein sequence ID" value="MCC9070724.1"/>
    <property type="molecule type" value="Genomic_DNA"/>
</dbReference>
<sequence length="105" mass="12509">MSIFFKILVVIIPIVFFSCVNANKSVNDSSLHLFFSNTDWNDFNSKTLTENKLSHFLNDKIDFYNRESFFSFMKKSKLDSPYDDFYLVEIEIPNGERTFSKKYWC</sequence>
<gene>
    <name evidence="1" type="ORF">LNQ49_03795</name>
</gene>
<evidence type="ECO:0008006" key="3">
    <source>
        <dbReference type="Google" id="ProtNLM"/>
    </source>
</evidence>